<protein>
    <submittedName>
        <fullName evidence="1">Uncharacterized protein</fullName>
    </submittedName>
</protein>
<keyword evidence="2" id="KW-1185">Reference proteome</keyword>
<accession>A0ABN0D5J8</accession>
<reference evidence="1 2" key="1">
    <citation type="submission" date="2011-05" db="EMBL/GenBank/DDBJ databases">
        <authorList>
            <person name="Durkin A.S."/>
            <person name="Kim M."/>
            <person name="Radune D."/>
            <person name="Hostetler J."/>
            <person name="Torralba M."/>
            <person name="Gillis M."/>
            <person name="Methe B."/>
            <person name="Sutton G."/>
            <person name="Nelson K.E."/>
        </authorList>
    </citation>
    <scope>NUCLEOTIDE SEQUENCE [LARGE SCALE GENOMIC DNA]</scope>
    <source>
        <strain evidence="1 2">F0423</strain>
    </source>
</reference>
<sequence length="113" mass="13482">MDSDFMVKYLPFHGKRIHVDKLAKHSGLSAKEILFRYQHGCREDLLVVKNINKESLYSFVTYQKKRLTIKELLAKHQQPGLNEFVIRRRADKGVNLIKPLTRDEWKIFHPRHQ</sequence>
<gene>
    <name evidence="1" type="ORF">HMPREF9102_1469</name>
</gene>
<dbReference type="EMBL" id="AFTL01000012">
    <property type="protein sequence ID" value="EGS37316.1"/>
    <property type="molecule type" value="Genomic_DNA"/>
</dbReference>
<organism evidence="1 2">
    <name type="scientific">Limosilactobacillus oris F0423</name>
    <dbReference type="NCBI Taxonomy" id="944562"/>
    <lineage>
        <taxon>Bacteria</taxon>
        <taxon>Bacillati</taxon>
        <taxon>Bacillota</taxon>
        <taxon>Bacilli</taxon>
        <taxon>Lactobacillales</taxon>
        <taxon>Lactobacillaceae</taxon>
        <taxon>Limosilactobacillus</taxon>
    </lineage>
</organism>
<proteinExistence type="predicted"/>
<evidence type="ECO:0000313" key="1">
    <source>
        <dbReference type="EMBL" id="EGS37316.1"/>
    </source>
</evidence>
<name>A0ABN0D5J8_9LACO</name>
<dbReference type="Proteomes" id="UP000006035">
    <property type="component" value="Unassembled WGS sequence"/>
</dbReference>
<comment type="caution">
    <text evidence="1">The sequence shown here is derived from an EMBL/GenBank/DDBJ whole genome shotgun (WGS) entry which is preliminary data.</text>
</comment>
<evidence type="ECO:0000313" key="2">
    <source>
        <dbReference type="Proteomes" id="UP000006035"/>
    </source>
</evidence>